<dbReference type="RefSeq" id="WP_049805016.1">
    <property type="nucleotide sequence ID" value="NZ_CP012251.1"/>
</dbReference>
<dbReference type="InterPro" id="IPR054402">
    <property type="entry name" value="Tt1218-like_dom"/>
</dbReference>
<accession>A0A7U7DF70</accession>
<sequence length="157" mass="16515">MSRSISILKNGRSRSAQRGFSLIEVLVAVLVLAIGLLGFALLQTTSVRMSKSAAVRTQATNLATELLDQMRVNRLSAASFPSQATFASGSVSTTSCIPSIGAADVSKMVALWKCEVVRTLGDNAGSTVLFDNGVATVQLIWSDRGGDSTQFSVSTKL</sequence>
<dbReference type="Pfam" id="PF22150">
    <property type="entry name" value="Tt1218-like"/>
    <property type="match status" value="1"/>
</dbReference>
<dbReference type="Pfam" id="PF07963">
    <property type="entry name" value="N_methyl"/>
    <property type="match status" value="1"/>
</dbReference>
<dbReference type="InterPro" id="IPR013362">
    <property type="entry name" value="Pilus_4_PilV"/>
</dbReference>
<evidence type="ECO:0000259" key="2">
    <source>
        <dbReference type="Pfam" id="PF22150"/>
    </source>
</evidence>
<keyword evidence="1" id="KW-0812">Transmembrane</keyword>
<evidence type="ECO:0000313" key="3">
    <source>
        <dbReference type="EMBL" id="CAD0333445.1"/>
    </source>
</evidence>
<dbReference type="OrthoDB" id="8547299at2"/>
<gene>
    <name evidence="3" type="primary">pilV</name>
    <name evidence="4" type="ORF">XSP_002773</name>
    <name evidence="3" type="ORF">XSP_002797</name>
</gene>
<dbReference type="EMBL" id="LR824643">
    <property type="protein sequence ID" value="CAD0333445.1"/>
    <property type="molecule type" value="Genomic_DNA"/>
</dbReference>
<dbReference type="NCBIfam" id="TIGR02523">
    <property type="entry name" value="type_IV_pilV"/>
    <property type="match status" value="1"/>
</dbReference>
<organism evidence="3">
    <name type="scientific">Xanthomonas campestris pv. juglandis</name>
    <name type="common">Xanthomonas arboricola pv. juglandis</name>
    <dbReference type="NCBI Taxonomy" id="195709"/>
    <lineage>
        <taxon>Bacteria</taxon>
        <taxon>Pseudomonadati</taxon>
        <taxon>Pseudomonadota</taxon>
        <taxon>Gammaproteobacteria</taxon>
        <taxon>Lysobacterales</taxon>
        <taxon>Lysobacteraceae</taxon>
        <taxon>Xanthomonas</taxon>
    </lineage>
</organism>
<evidence type="ECO:0000256" key="1">
    <source>
        <dbReference type="SAM" id="Phobius"/>
    </source>
</evidence>
<keyword evidence="1" id="KW-1133">Transmembrane helix</keyword>
<dbReference type="Proteomes" id="UP000514411">
    <property type="component" value="Chromosome"/>
</dbReference>
<dbReference type="AlphaFoldDB" id="A0A7U7DF70"/>
<protein>
    <submittedName>
        <fullName evidence="3">Type IV pilus modification protein PilV</fullName>
    </submittedName>
</protein>
<evidence type="ECO:0000313" key="4">
    <source>
        <dbReference type="EMBL" id="CAD1793986.1"/>
    </source>
</evidence>
<feature type="transmembrane region" description="Helical" evidence="1">
    <location>
        <begin position="21"/>
        <end position="42"/>
    </location>
</feature>
<proteinExistence type="predicted"/>
<keyword evidence="1" id="KW-0472">Membrane</keyword>
<dbReference type="NCBIfam" id="TIGR02532">
    <property type="entry name" value="IV_pilin_GFxxxE"/>
    <property type="match status" value="1"/>
</dbReference>
<name>A0A7U7DF70_XANCJ</name>
<reference evidence="3 5" key="1">
    <citation type="submission" date="2020-07" db="EMBL/GenBank/DDBJ databases">
        <authorList>
            <person name="Teixeira M."/>
        </authorList>
    </citation>
    <scope>NUCLEOTIDE SEQUENCE</scope>
    <source>
        <strain evidence="4">3</strain>
        <strain evidence="3">Xanthomonas arboricola pv. juglandis CPBF 427</strain>
    </source>
</reference>
<dbReference type="InterPro" id="IPR012902">
    <property type="entry name" value="N_methyl_site"/>
</dbReference>
<dbReference type="EMBL" id="LR861807">
    <property type="protein sequence ID" value="CAD1793986.1"/>
    <property type="molecule type" value="Genomic_DNA"/>
</dbReference>
<feature type="domain" description="Type IV pilin Tt1218-like" evidence="2">
    <location>
        <begin position="42"/>
        <end position="99"/>
    </location>
</feature>
<evidence type="ECO:0000313" key="5">
    <source>
        <dbReference type="Proteomes" id="UP000514411"/>
    </source>
</evidence>